<dbReference type="PANTHER" id="PTHR22726">
    <property type="entry name" value="METALLOENDOPEPTIDASE OMA1"/>
    <property type="match status" value="1"/>
</dbReference>
<keyword evidence="9" id="KW-0732">Signal</keyword>
<protein>
    <submittedName>
        <fullName evidence="11">Putative Zn-dependent protease</fullName>
    </submittedName>
</protein>
<proteinExistence type="inferred from homology"/>
<dbReference type="PROSITE" id="PS51257">
    <property type="entry name" value="PROKAR_LIPOPROTEIN"/>
    <property type="match status" value="1"/>
</dbReference>
<accession>A0A4R6MSH4</accession>
<comment type="similarity">
    <text evidence="7">Belongs to the peptidase M48 family.</text>
</comment>
<keyword evidence="8" id="KW-1133">Transmembrane helix</keyword>
<dbReference type="EMBL" id="SNXE01000012">
    <property type="protein sequence ID" value="TDP04990.1"/>
    <property type="molecule type" value="Genomic_DNA"/>
</dbReference>
<dbReference type="Gene3D" id="1.25.40.10">
    <property type="entry name" value="Tetratricopeptide repeat domain"/>
    <property type="match status" value="1"/>
</dbReference>
<keyword evidence="6" id="KW-0802">TPR repeat</keyword>
<keyword evidence="3 7" id="KW-0378">Hydrolase</keyword>
<keyword evidence="8" id="KW-0812">Transmembrane</keyword>
<keyword evidence="4 7" id="KW-0862">Zinc</keyword>
<evidence type="ECO:0000259" key="10">
    <source>
        <dbReference type="Pfam" id="PF01435"/>
    </source>
</evidence>
<evidence type="ECO:0000313" key="11">
    <source>
        <dbReference type="EMBL" id="TDP04990.1"/>
    </source>
</evidence>
<keyword evidence="2" id="KW-0479">Metal-binding</keyword>
<dbReference type="AlphaFoldDB" id="A0A4R6MSH4"/>
<dbReference type="Proteomes" id="UP000295357">
    <property type="component" value="Unassembled WGS sequence"/>
</dbReference>
<evidence type="ECO:0000256" key="4">
    <source>
        <dbReference type="ARBA" id="ARBA00022833"/>
    </source>
</evidence>
<dbReference type="GO" id="GO:0046872">
    <property type="term" value="F:metal ion binding"/>
    <property type="evidence" value="ECO:0007669"/>
    <property type="project" value="UniProtKB-KW"/>
</dbReference>
<dbReference type="GO" id="GO:0051603">
    <property type="term" value="P:proteolysis involved in protein catabolic process"/>
    <property type="evidence" value="ECO:0007669"/>
    <property type="project" value="TreeGrafter"/>
</dbReference>
<feature type="transmembrane region" description="Helical" evidence="8">
    <location>
        <begin position="156"/>
        <end position="182"/>
    </location>
</feature>
<evidence type="ECO:0000256" key="5">
    <source>
        <dbReference type="ARBA" id="ARBA00023049"/>
    </source>
</evidence>
<dbReference type="CDD" id="cd07324">
    <property type="entry name" value="M48C_Oma1-like"/>
    <property type="match status" value="1"/>
</dbReference>
<comment type="cofactor">
    <cofactor evidence="7">
        <name>Zn(2+)</name>
        <dbReference type="ChEBI" id="CHEBI:29105"/>
    </cofactor>
    <text evidence="7">Binds 1 zinc ion per subunit.</text>
</comment>
<sequence>MKRRACLKGLASVAALGSGCLHCATAWAQSSWIAPARFSRPDLGSDEGGLWAMLDREETRLRRSPFMLRDAPLRDYLQDIVAKLAGEHAADIRVYPVRTPFFNASMAPNGMMQVWSGLLLRVENEAQLAAVLGHEVGHYLQRHSLQQLRDAKARSAFGMVMSMFGVVGLVGQMAALAGAFGFSRDQEREADTIGLTLMRQAGYDTREAAKVWENLRAEAAAAHDPVKSSPLFATHPPSEERQRSLTRLAEADSGGFLGSRELDERLAGLQQQMLEDELKRGQHGETLVLLDRLIQRSPQRGDLRYFRGEARRQRAQGDDLDSALQDFEHARRLGNEPVELYRALGYLHRSREKYELAREAFALYVERAPQAADAAMIKSFL</sequence>
<evidence type="ECO:0000256" key="6">
    <source>
        <dbReference type="PROSITE-ProRule" id="PRU00339"/>
    </source>
</evidence>
<evidence type="ECO:0000256" key="3">
    <source>
        <dbReference type="ARBA" id="ARBA00022801"/>
    </source>
</evidence>
<evidence type="ECO:0000256" key="9">
    <source>
        <dbReference type="SAM" id="SignalP"/>
    </source>
</evidence>
<keyword evidence="8" id="KW-0472">Membrane</keyword>
<dbReference type="InterPro" id="IPR019734">
    <property type="entry name" value="TPR_rpt"/>
</dbReference>
<keyword evidence="1 7" id="KW-0645">Protease</keyword>
<dbReference type="OrthoDB" id="9810445at2"/>
<name>A0A4R6MSH4_9BURK</name>
<dbReference type="GO" id="GO:0016020">
    <property type="term" value="C:membrane"/>
    <property type="evidence" value="ECO:0007669"/>
    <property type="project" value="TreeGrafter"/>
</dbReference>
<dbReference type="InterPro" id="IPR001915">
    <property type="entry name" value="Peptidase_M48"/>
</dbReference>
<dbReference type="SUPFAM" id="SSF48452">
    <property type="entry name" value="TPR-like"/>
    <property type="match status" value="1"/>
</dbReference>
<dbReference type="Gene3D" id="3.30.2010.10">
    <property type="entry name" value="Metalloproteases ('zincins'), catalytic domain"/>
    <property type="match status" value="1"/>
</dbReference>
<dbReference type="Pfam" id="PF01435">
    <property type="entry name" value="Peptidase_M48"/>
    <property type="match status" value="1"/>
</dbReference>
<feature type="repeat" description="TPR" evidence="6">
    <location>
        <begin position="338"/>
        <end position="371"/>
    </location>
</feature>
<organism evidence="11 12">
    <name type="scientific">Roseateles asaccharophilus</name>
    <dbReference type="NCBI Taxonomy" id="582607"/>
    <lineage>
        <taxon>Bacteria</taxon>
        <taxon>Pseudomonadati</taxon>
        <taxon>Pseudomonadota</taxon>
        <taxon>Betaproteobacteria</taxon>
        <taxon>Burkholderiales</taxon>
        <taxon>Sphaerotilaceae</taxon>
        <taxon>Roseateles</taxon>
    </lineage>
</organism>
<dbReference type="InterPro" id="IPR051156">
    <property type="entry name" value="Mito/Outer_Membr_Metalloprot"/>
</dbReference>
<evidence type="ECO:0000256" key="7">
    <source>
        <dbReference type="RuleBase" id="RU003983"/>
    </source>
</evidence>
<evidence type="ECO:0000256" key="2">
    <source>
        <dbReference type="ARBA" id="ARBA00022723"/>
    </source>
</evidence>
<evidence type="ECO:0000256" key="8">
    <source>
        <dbReference type="SAM" id="Phobius"/>
    </source>
</evidence>
<comment type="caution">
    <text evidence="11">The sequence shown here is derived from an EMBL/GenBank/DDBJ whole genome shotgun (WGS) entry which is preliminary data.</text>
</comment>
<reference evidence="11 12" key="1">
    <citation type="submission" date="2019-03" db="EMBL/GenBank/DDBJ databases">
        <title>Genomic Encyclopedia of Type Strains, Phase IV (KMG-IV): sequencing the most valuable type-strain genomes for metagenomic binning, comparative biology and taxonomic classification.</title>
        <authorList>
            <person name="Goeker M."/>
        </authorList>
    </citation>
    <scope>NUCLEOTIDE SEQUENCE [LARGE SCALE GENOMIC DNA]</scope>
    <source>
        <strain evidence="11 12">DSM 25082</strain>
    </source>
</reference>
<evidence type="ECO:0000313" key="12">
    <source>
        <dbReference type="Proteomes" id="UP000295357"/>
    </source>
</evidence>
<dbReference type="PROSITE" id="PS50005">
    <property type="entry name" value="TPR"/>
    <property type="match status" value="1"/>
</dbReference>
<gene>
    <name evidence="11" type="ORF">DFR39_11222</name>
</gene>
<feature type="signal peptide" evidence="9">
    <location>
        <begin position="1"/>
        <end position="28"/>
    </location>
</feature>
<dbReference type="PANTHER" id="PTHR22726:SF1">
    <property type="entry name" value="METALLOENDOPEPTIDASE OMA1, MITOCHONDRIAL"/>
    <property type="match status" value="1"/>
</dbReference>
<keyword evidence="12" id="KW-1185">Reference proteome</keyword>
<feature type="domain" description="Peptidase M48" evidence="10">
    <location>
        <begin position="75"/>
        <end position="247"/>
    </location>
</feature>
<feature type="chain" id="PRO_5021016078" evidence="9">
    <location>
        <begin position="29"/>
        <end position="381"/>
    </location>
</feature>
<dbReference type="InterPro" id="IPR011990">
    <property type="entry name" value="TPR-like_helical_dom_sf"/>
</dbReference>
<dbReference type="GO" id="GO:0004222">
    <property type="term" value="F:metalloendopeptidase activity"/>
    <property type="evidence" value="ECO:0007669"/>
    <property type="project" value="InterPro"/>
</dbReference>
<keyword evidence="5 7" id="KW-0482">Metalloprotease</keyword>
<evidence type="ECO:0000256" key="1">
    <source>
        <dbReference type="ARBA" id="ARBA00022670"/>
    </source>
</evidence>